<evidence type="ECO:0000313" key="2">
    <source>
        <dbReference type="EMBL" id="KZV94033.1"/>
    </source>
</evidence>
<dbReference type="STRING" id="1314781.A0A165IXU7"/>
<keyword evidence="2" id="KW-0378">Hydrolase</keyword>
<dbReference type="InParanoid" id="A0A165IXU7"/>
<dbReference type="AlphaFoldDB" id="A0A165IXU7"/>
<name>A0A165IXU7_EXIGL</name>
<keyword evidence="1" id="KW-0812">Transmembrane</keyword>
<dbReference type="Proteomes" id="UP000077266">
    <property type="component" value="Unassembled WGS sequence"/>
</dbReference>
<keyword evidence="1" id="KW-1133">Transmembrane helix</keyword>
<keyword evidence="3" id="KW-1185">Reference proteome</keyword>
<proteinExistence type="predicted"/>
<dbReference type="GO" id="GO:0016787">
    <property type="term" value="F:hydrolase activity"/>
    <property type="evidence" value="ECO:0007669"/>
    <property type="project" value="UniProtKB-KW"/>
</dbReference>
<evidence type="ECO:0000256" key="1">
    <source>
        <dbReference type="SAM" id="Phobius"/>
    </source>
</evidence>
<protein>
    <submittedName>
        <fullName evidence="2">Alpha/beta-hydrolase</fullName>
    </submittedName>
</protein>
<dbReference type="EMBL" id="KV425979">
    <property type="protein sequence ID" value="KZV94033.1"/>
    <property type="molecule type" value="Genomic_DNA"/>
</dbReference>
<dbReference type="OrthoDB" id="294702at2759"/>
<organism evidence="2 3">
    <name type="scientific">Exidia glandulosa HHB12029</name>
    <dbReference type="NCBI Taxonomy" id="1314781"/>
    <lineage>
        <taxon>Eukaryota</taxon>
        <taxon>Fungi</taxon>
        <taxon>Dikarya</taxon>
        <taxon>Basidiomycota</taxon>
        <taxon>Agaricomycotina</taxon>
        <taxon>Agaricomycetes</taxon>
        <taxon>Auriculariales</taxon>
        <taxon>Exidiaceae</taxon>
        <taxon>Exidia</taxon>
    </lineage>
</organism>
<sequence length="359" mass="38459">MPTAVQKDDHGIKPADYVATECFRRVCPTNNVSYCDVGDPNGIPIVMLCGSAMNSVLTGTLFHGYCKERGLRLIGPDKPGMGTAPGCALNSRVATFADAVEDILKHLNFAPVALVSISSGFIYGLYLLAHKQRIFGQHKPALLALTPWISFDDAPSMGFATYAPDALVSAFPSIVSVFASPAMQRMFSWSSGVSTGVGKGIRYVATSGAPVLVDPGRASVVRASQAAIQVAVGKSTRSPGMSDEYMLCLRRGPPGFWGYKDYPEVLSTIAQAAGHREQSVVLHLYCGDADGLVPRKAQTRFFRFFEASNLTLQENVARTFAFQEMSFVGGGHNDVATFETCWDDILAFLATATQATASS</sequence>
<dbReference type="InterPro" id="IPR029058">
    <property type="entry name" value="AB_hydrolase_fold"/>
</dbReference>
<dbReference type="Gene3D" id="3.40.50.1820">
    <property type="entry name" value="alpha/beta hydrolase"/>
    <property type="match status" value="1"/>
</dbReference>
<evidence type="ECO:0000313" key="3">
    <source>
        <dbReference type="Proteomes" id="UP000077266"/>
    </source>
</evidence>
<dbReference type="SUPFAM" id="SSF53474">
    <property type="entry name" value="alpha/beta-Hydrolases"/>
    <property type="match status" value="1"/>
</dbReference>
<feature type="transmembrane region" description="Helical" evidence="1">
    <location>
        <begin position="109"/>
        <end position="129"/>
    </location>
</feature>
<keyword evidence="1" id="KW-0472">Membrane</keyword>
<gene>
    <name evidence="2" type="ORF">EXIGLDRAFT_835243</name>
</gene>
<accession>A0A165IXU7</accession>
<reference evidence="2 3" key="1">
    <citation type="journal article" date="2016" name="Mol. Biol. Evol.">
        <title>Comparative Genomics of Early-Diverging Mushroom-Forming Fungi Provides Insights into the Origins of Lignocellulose Decay Capabilities.</title>
        <authorList>
            <person name="Nagy L.G."/>
            <person name="Riley R."/>
            <person name="Tritt A."/>
            <person name="Adam C."/>
            <person name="Daum C."/>
            <person name="Floudas D."/>
            <person name="Sun H."/>
            <person name="Yadav J.S."/>
            <person name="Pangilinan J."/>
            <person name="Larsson K.H."/>
            <person name="Matsuura K."/>
            <person name="Barry K."/>
            <person name="Labutti K."/>
            <person name="Kuo R."/>
            <person name="Ohm R.A."/>
            <person name="Bhattacharya S.S."/>
            <person name="Shirouzu T."/>
            <person name="Yoshinaga Y."/>
            <person name="Martin F.M."/>
            <person name="Grigoriev I.V."/>
            <person name="Hibbett D.S."/>
        </authorList>
    </citation>
    <scope>NUCLEOTIDE SEQUENCE [LARGE SCALE GENOMIC DNA]</scope>
    <source>
        <strain evidence="2 3">HHB12029</strain>
    </source>
</reference>